<feature type="transmembrane region" description="Helical" evidence="1">
    <location>
        <begin position="32"/>
        <end position="57"/>
    </location>
</feature>
<organism evidence="2 3">
    <name type="scientific">Streptomyces avidinii</name>
    <dbReference type="NCBI Taxonomy" id="1895"/>
    <lineage>
        <taxon>Bacteria</taxon>
        <taxon>Bacillati</taxon>
        <taxon>Actinomycetota</taxon>
        <taxon>Actinomycetes</taxon>
        <taxon>Kitasatosporales</taxon>
        <taxon>Streptomycetaceae</taxon>
        <taxon>Streptomyces</taxon>
    </lineage>
</organism>
<accession>A0ABS4L071</accession>
<dbReference type="EMBL" id="JAGGLQ010000001">
    <property type="protein sequence ID" value="MBP2034524.1"/>
    <property type="molecule type" value="Genomic_DNA"/>
</dbReference>
<evidence type="ECO:0000313" key="2">
    <source>
        <dbReference type="EMBL" id="MBP2034524.1"/>
    </source>
</evidence>
<gene>
    <name evidence="2" type="ORF">J2Z77_000308</name>
</gene>
<keyword evidence="1" id="KW-0812">Transmembrane</keyword>
<dbReference type="InterPro" id="IPR025498">
    <property type="entry name" value="DUF4389"/>
</dbReference>
<keyword evidence="1" id="KW-0472">Membrane</keyword>
<keyword evidence="1" id="KW-1133">Transmembrane helix</keyword>
<evidence type="ECO:0000256" key="1">
    <source>
        <dbReference type="SAM" id="Phobius"/>
    </source>
</evidence>
<evidence type="ECO:0008006" key="4">
    <source>
        <dbReference type="Google" id="ProtNLM"/>
    </source>
</evidence>
<sequence length="168" mass="18945">MFPDSPNPLSVEAALDPELTRWMWLVKWLLAIPHYFTLILLQVAFVPVTVIAFFGIIGTGRYPRPLFDFNVGVIRWSTRVSYYSSVVLGTDSYPPFTLKDVPDYPIRVDVTYPERLSRGLVLVKWLLVVPQLLVTMLLVTSGWTATGTWPTTVRSPRGSSVCSPSSPW</sequence>
<comment type="caution">
    <text evidence="2">The sequence shown here is derived from an EMBL/GenBank/DDBJ whole genome shotgun (WGS) entry which is preliminary data.</text>
</comment>
<proteinExistence type="predicted"/>
<name>A0ABS4L071_STRAV</name>
<protein>
    <recommendedName>
        <fullName evidence="4">DUF4389 domain-containing protein</fullName>
    </recommendedName>
</protein>
<reference evidence="2 3" key="1">
    <citation type="submission" date="2021-03" db="EMBL/GenBank/DDBJ databases">
        <title>Genomic Encyclopedia of Type Strains, Phase IV (KMG-IV): sequencing the most valuable type-strain genomes for metagenomic binning, comparative biology and taxonomic classification.</title>
        <authorList>
            <person name="Goeker M."/>
        </authorList>
    </citation>
    <scope>NUCLEOTIDE SEQUENCE [LARGE SCALE GENOMIC DNA]</scope>
    <source>
        <strain evidence="2 3">DSM 40526</strain>
    </source>
</reference>
<dbReference type="Pfam" id="PF14333">
    <property type="entry name" value="DUF4389"/>
    <property type="match status" value="1"/>
</dbReference>
<feature type="transmembrane region" description="Helical" evidence="1">
    <location>
        <begin position="125"/>
        <end position="145"/>
    </location>
</feature>
<dbReference type="RefSeq" id="WP_308277833.1">
    <property type="nucleotide sequence ID" value="NZ_BMVL01000002.1"/>
</dbReference>
<keyword evidence="3" id="KW-1185">Reference proteome</keyword>
<evidence type="ECO:0000313" key="3">
    <source>
        <dbReference type="Proteomes" id="UP001519310"/>
    </source>
</evidence>
<dbReference type="Proteomes" id="UP001519310">
    <property type="component" value="Unassembled WGS sequence"/>
</dbReference>